<proteinExistence type="predicted"/>
<keyword evidence="2" id="KW-1185">Reference proteome</keyword>
<dbReference type="EMBL" id="JACTNZ010000004">
    <property type="protein sequence ID" value="KAG5554856.1"/>
    <property type="molecule type" value="Genomic_DNA"/>
</dbReference>
<reference evidence="1" key="1">
    <citation type="submission" date="2020-08" db="EMBL/GenBank/DDBJ databases">
        <title>Plant Genome Project.</title>
        <authorList>
            <person name="Zhang R.-G."/>
        </authorList>
    </citation>
    <scope>NUCLEOTIDE SEQUENCE</scope>
    <source>
        <strain evidence="1">WSP0</strain>
        <tissue evidence="1">Leaf</tissue>
    </source>
</reference>
<evidence type="ECO:0000313" key="1">
    <source>
        <dbReference type="EMBL" id="KAG5554856.1"/>
    </source>
</evidence>
<gene>
    <name evidence="1" type="ORF">RHGRI_012426</name>
</gene>
<dbReference type="Proteomes" id="UP000823749">
    <property type="component" value="Chromosome 4"/>
</dbReference>
<sequence length="112" mass="12335">MYQKLSPPPECPRNMTYGLGYDSVSDDFKVVRAVVSPSTEDPIPVYVFTCKLSSWKRIEDLGNSSFGHAPAGTEILGFGDVGYWNLVAAVDVYGASLVLQMRTIRIELRLCG</sequence>
<comment type="caution">
    <text evidence="1">The sequence shown here is derived from an EMBL/GenBank/DDBJ whole genome shotgun (WGS) entry which is preliminary data.</text>
</comment>
<organism evidence="1 2">
    <name type="scientific">Rhododendron griersonianum</name>
    <dbReference type="NCBI Taxonomy" id="479676"/>
    <lineage>
        <taxon>Eukaryota</taxon>
        <taxon>Viridiplantae</taxon>
        <taxon>Streptophyta</taxon>
        <taxon>Embryophyta</taxon>
        <taxon>Tracheophyta</taxon>
        <taxon>Spermatophyta</taxon>
        <taxon>Magnoliopsida</taxon>
        <taxon>eudicotyledons</taxon>
        <taxon>Gunneridae</taxon>
        <taxon>Pentapetalae</taxon>
        <taxon>asterids</taxon>
        <taxon>Ericales</taxon>
        <taxon>Ericaceae</taxon>
        <taxon>Ericoideae</taxon>
        <taxon>Rhodoreae</taxon>
        <taxon>Rhododendron</taxon>
    </lineage>
</organism>
<protein>
    <submittedName>
        <fullName evidence="1">Uncharacterized protein</fullName>
    </submittedName>
</protein>
<dbReference type="AlphaFoldDB" id="A0AAV6KQI2"/>
<evidence type="ECO:0000313" key="2">
    <source>
        <dbReference type="Proteomes" id="UP000823749"/>
    </source>
</evidence>
<accession>A0AAV6KQI2</accession>
<name>A0AAV6KQI2_9ERIC</name>